<dbReference type="Proteomes" id="UP000037326">
    <property type="component" value="Unassembled WGS sequence"/>
</dbReference>
<comment type="caution">
    <text evidence="2">The sequence shown here is derived from an EMBL/GenBank/DDBJ whole genome shotgun (WGS) entry which is preliminary data.</text>
</comment>
<feature type="transmembrane region" description="Helical" evidence="1">
    <location>
        <begin position="14"/>
        <end position="32"/>
    </location>
</feature>
<name>A0A0K9FB40_9BACI</name>
<evidence type="ECO:0000313" key="3">
    <source>
        <dbReference type="Proteomes" id="UP000037326"/>
    </source>
</evidence>
<evidence type="ECO:0000313" key="2">
    <source>
        <dbReference type="EMBL" id="KMY31326.1"/>
    </source>
</evidence>
<organism evidence="2 3">
    <name type="scientific">Lysinibacillus xylanilyticus</name>
    <dbReference type="NCBI Taxonomy" id="582475"/>
    <lineage>
        <taxon>Bacteria</taxon>
        <taxon>Bacillati</taxon>
        <taxon>Bacillota</taxon>
        <taxon>Bacilli</taxon>
        <taxon>Bacillales</taxon>
        <taxon>Bacillaceae</taxon>
        <taxon>Lysinibacillus</taxon>
    </lineage>
</organism>
<evidence type="ECO:0000256" key="1">
    <source>
        <dbReference type="SAM" id="Phobius"/>
    </source>
</evidence>
<keyword evidence="1" id="KW-0472">Membrane</keyword>
<dbReference type="AlphaFoldDB" id="A0A0K9FB40"/>
<accession>A0A0K9FB40</accession>
<protein>
    <submittedName>
        <fullName evidence="2">Uncharacterized protein</fullName>
    </submittedName>
</protein>
<keyword evidence="1" id="KW-0812">Transmembrane</keyword>
<dbReference type="PATRIC" id="fig|582475.4.peg.75"/>
<dbReference type="GeneID" id="96597368"/>
<dbReference type="EMBL" id="LFXJ01000005">
    <property type="protein sequence ID" value="KMY31326.1"/>
    <property type="molecule type" value="Genomic_DNA"/>
</dbReference>
<dbReference type="RefSeq" id="WP_049663806.1">
    <property type="nucleotide sequence ID" value="NZ_JBIVOC010000011.1"/>
</dbReference>
<dbReference type="OrthoDB" id="2739584at2"/>
<gene>
    <name evidence="2" type="ORF">ACZ11_03430</name>
</gene>
<keyword evidence="1" id="KW-1133">Transmembrane helix</keyword>
<reference evidence="3" key="1">
    <citation type="submission" date="2015-07" db="EMBL/GenBank/DDBJ databases">
        <authorList>
            <consortium name="Consortium for Microbial Forensics and Genomics (microFORGE)"/>
            <person name="Knight B.M."/>
            <person name="Roberts D.P."/>
            <person name="Lin D."/>
            <person name="Hari K."/>
            <person name="Fletcher J."/>
            <person name="Melcher U."/>
            <person name="Blagden T."/>
            <person name="Winegar R.A."/>
        </authorList>
    </citation>
    <scope>NUCLEOTIDE SEQUENCE [LARGE SCALE GENOMIC DNA]</scope>
    <source>
        <strain evidence="3">DSM 23493</strain>
    </source>
</reference>
<proteinExistence type="predicted"/>
<sequence length="74" mass="8147">MASERPAGNKAGKLWMMIGLLIAVFGVGMTFMTNTMNAKKIDTMTEQCEKDGGEAIVSKEKSFLSTNYSFKCKQ</sequence>